<dbReference type="PANTHER" id="PTHR35176:SF6">
    <property type="entry name" value="HEME OXYGENASE HI_0854-RELATED"/>
    <property type="match status" value="1"/>
</dbReference>
<dbReference type="InterPro" id="IPR012349">
    <property type="entry name" value="Split_barrel_FMN-bd"/>
</dbReference>
<dbReference type="Gene3D" id="2.30.110.10">
    <property type="entry name" value="Electron Transport, Fmn-binding Protein, Chain A"/>
    <property type="match status" value="1"/>
</dbReference>
<dbReference type="InterPro" id="IPR052019">
    <property type="entry name" value="F420H2_bilvrd_red/Heme_oxyg"/>
</dbReference>
<gene>
    <name evidence="3" type="ORF">ABA31_15490</name>
</gene>
<dbReference type="EMBL" id="BJUU01000008">
    <property type="protein sequence ID" value="GEK80198.1"/>
    <property type="molecule type" value="Genomic_DNA"/>
</dbReference>
<dbReference type="SUPFAM" id="SSF50475">
    <property type="entry name" value="FMN-binding split barrel"/>
    <property type="match status" value="1"/>
</dbReference>
<dbReference type="GO" id="GO:0016627">
    <property type="term" value="F:oxidoreductase activity, acting on the CH-CH group of donors"/>
    <property type="evidence" value="ECO:0007669"/>
    <property type="project" value="TreeGrafter"/>
</dbReference>
<evidence type="ECO:0000259" key="2">
    <source>
        <dbReference type="Pfam" id="PF01243"/>
    </source>
</evidence>
<comment type="caution">
    <text evidence="3">The sequence shown here is derived from an EMBL/GenBank/DDBJ whole genome shotgun (WGS) entry which is preliminary data.</text>
</comment>
<protein>
    <recommendedName>
        <fullName evidence="2">Pyridoxamine 5'-phosphate oxidase N-terminal domain-containing protein</fullName>
    </recommendedName>
</protein>
<dbReference type="Proteomes" id="UP000321749">
    <property type="component" value="Unassembled WGS sequence"/>
</dbReference>
<dbReference type="NCBIfam" id="TIGR03618">
    <property type="entry name" value="Rv1155_F420"/>
    <property type="match status" value="1"/>
</dbReference>
<dbReference type="PANTHER" id="PTHR35176">
    <property type="entry name" value="HEME OXYGENASE HI_0854-RELATED"/>
    <property type="match status" value="1"/>
</dbReference>
<evidence type="ECO:0000256" key="1">
    <source>
        <dbReference type="ARBA" id="ARBA00023002"/>
    </source>
</evidence>
<dbReference type="GO" id="GO:0070967">
    <property type="term" value="F:coenzyme F420 binding"/>
    <property type="evidence" value="ECO:0007669"/>
    <property type="project" value="TreeGrafter"/>
</dbReference>
<dbReference type="InterPro" id="IPR019920">
    <property type="entry name" value="F420-binding_dom_put"/>
</dbReference>
<sequence length="133" mass="14380">MKDWNDAARLFSTTAVAHLATLQPDGAPQVVPLWIDRHGDDALVLFSGAGSRKDRNITRDARVALSITAPDDPYVMAAVRGTVVERVEGEAGMALIDGLSQKYAGKPYGVREGLVAFIIRPTSWWSHDYGDAG</sequence>
<feature type="domain" description="Pyridoxamine 5'-phosphate oxidase N-terminal" evidence="2">
    <location>
        <begin position="12"/>
        <end position="117"/>
    </location>
</feature>
<evidence type="ECO:0000313" key="3">
    <source>
        <dbReference type="EMBL" id="GEK80198.1"/>
    </source>
</evidence>
<accession>A0AA87RJ16</accession>
<dbReference type="AlphaFoldDB" id="A0AA87RJ16"/>
<keyword evidence="1" id="KW-0560">Oxidoreductase</keyword>
<organism evidence="3 4">
    <name type="scientific">Agrococcus baldri</name>
    <dbReference type="NCBI Taxonomy" id="153730"/>
    <lineage>
        <taxon>Bacteria</taxon>
        <taxon>Bacillati</taxon>
        <taxon>Actinomycetota</taxon>
        <taxon>Actinomycetes</taxon>
        <taxon>Micrococcales</taxon>
        <taxon>Microbacteriaceae</taxon>
        <taxon>Agrococcus</taxon>
    </lineage>
</organism>
<reference evidence="3 4" key="1">
    <citation type="submission" date="2019-07" db="EMBL/GenBank/DDBJ databases">
        <title>Whole genome shotgun sequence of Agrococcus baldri NBRC 103055.</title>
        <authorList>
            <person name="Hosoyama A."/>
            <person name="Uohara A."/>
            <person name="Ohji S."/>
            <person name="Ichikawa N."/>
        </authorList>
    </citation>
    <scope>NUCLEOTIDE SEQUENCE [LARGE SCALE GENOMIC DNA]</scope>
    <source>
        <strain evidence="3 4">NBRC 103055</strain>
    </source>
</reference>
<evidence type="ECO:0000313" key="4">
    <source>
        <dbReference type="Proteomes" id="UP000321749"/>
    </source>
</evidence>
<keyword evidence="4" id="KW-1185">Reference proteome</keyword>
<proteinExistence type="predicted"/>
<dbReference type="InterPro" id="IPR011576">
    <property type="entry name" value="Pyridox_Oxase_N"/>
</dbReference>
<dbReference type="Pfam" id="PF01243">
    <property type="entry name" value="PNPOx_N"/>
    <property type="match status" value="1"/>
</dbReference>
<name>A0AA87RJ16_9MICO</name>
<dbReference type="RefSeq" id="WP_146794263.1">
    <property type="nucleotide sequence ID" value="NZ_BJUU01000008.1"/>
</dbReference>
<dbReference type="GO" id="GO:0005829">
    <property type="term" value="C:cytosol"/>
    <property type="evidence" value="ECO:0007669"/>
    <property type="project" value="TreeGrafter"/>
</dbReference>